<evidence type="ECO:0000313" key="4">
    <source>
        <dbReference type="Proteomes" id="UP000199052"/>
    </source>
</evidence>
<dbReference type="OrthoDB" id="4793422at2"/>
<protein>
    <recommendedName>
        <fullName evidence="6">DUF2550 domain-containing protein</fullName>
    </recommendedName>
</protein>
<dbReference type="EMBL" id="JACBZA010000001">
    <property type="protein sequence ID" value="NYH81936.1"/>
    <property type="molecule type" value="Genomic_DNA"/>
</dbReference>
<dbReference type="Proteomes" id="UP000199052">
    <property type="component" value="Unassembled WGS sequence"/>
</dbReference>
<dbReference type="Proteomes" id="UP000533017">
    <property type="component" value="Unassembled WGS sequence"/>
</dbReference>
<reference evidence="3 4" key="1">
    <citation type="submission" date="2016-10" db="EMBL/GenBank/DDBJ databases">
        <authorList>
            <person name="de Groot N.N."/>
        </authorList>
    </citation>
    <scope>NUCLEOTIDE SEQUENCE [LARGE SCALE GENOMIC DNA]</scope>
    <source>
        <strain evidence="3 4">CPCC 202808</strain>
    </source>
</reference>
<dbReference type="Pfam" id="PF10739">
    <property type="entry name" value="DUF2550"/>
    <property type="match status" value="1"/>
</dbReference>
<feature type="transmembrane region" description="Helical" evidence="1">
    <location>
        <begin position="6"/>
        <end position="26"/>
    </location>
</feature>
<evidence type="ECO:0000313" key="5">
    <source>
        <dbReference type="Proteomes" id="UP000533017"/>
    </source>
</evidence>
<name>A0A1I2ZE04_9ACTN</name>
<evidence type="ECO:0000313" key="2">
    <source>
        <dbReference type="EMBL" id="NYH81936.1"/>
    </source>
</evidence>
<sequence>MVIEIILEFAGLILALVLICLAGLAFRRRLLQRGGGTFDSSLRLHKQPNGKGWSLGVARYAGDTVEWFPVFSYGLRPRRSFSRNDLIVQARRDPGANEALGLYAGHVVVECEQAGRTIELAMAEDALTGFLVWLEAAPPGRRHAPL</sequence>
<dbReference type="STRING" id="504797.SAMN05421678_11650"/>
<gene>
    <name evidence="2" type="ORF">FHR37_000787</name>
    <name evidence="3" type="ORF">SAMN05421678_11650</name>
</gene>
<proteinExistence type="predicted"/>
<dbReference type="AlphaFoldDB" id="A0A1I2ZE04"/>
<organism evidence="3 4">
    <name type="scientific">Actinopolymorpha cephalotaxi</name>
    <dbReference type="NCBI Taxonomy" id="504797"/>
    <lineage>
        <taxon>Bacteria</taxon>
        <taxon>Bacillati</taxon>
        <taxon>Actinomycetota</taxon>
        <taxon>Actinomycetes</taxon>
        <taxon>Propionibacteriales</taxon>
        <taxon>Actinopolymorphaceae</taxon>
        <taxon>Actinopolymorpha</taxon>
    </lineage>
</organism>
<keyword evidence="1" id="KW-0472">Membrane</keyword>
<dbReference type="InterPro" id="IPR019675">
    <property type="entry name" value="DUF2550"/>
</dbReference>
<keyword evidence="1" id="KW-1133">Transmembrane helix</keyword>
<evidence type="ECO:0000313" key="3">
    <source>
        <dbReference type="EMBL" id="SFH36102.1"/>
    </source>
</evidence>
<evidence type="ECO:0000256" key="1">
    <source>
        <dbReference type="SAM" id="Phobius"/>
    </source>
</evidence>
<reference evidence="2 5" key="2">
    <citation type="submission" date="2020-07" db="EMBL/GenBank/DDBJ databases">
        <title>Sequencing the genomes of 1000 actinobacteria strains.</title>
        <authorList>
            <person name="Klenk H.-P."/>
        </authorList>
    </citation>
    <scope>NUCLEOTIDE SEQUENCE [LARGE SCALE GENOMIC DNA]</scope>
    <source>
        <strain evidence="2 5">DSM 45117</strain>
    </source>
</reference>
<accession>A0A1I2ZE04</accession>
<dbReference type="RefSeq" id="WP_092887324.1">
    <property type="nucleotide sequence ID" value="NZ_FOOI01000016.1"/>
</dbReference>
<keyword evidence="5" id="KW-1185">Reference proteome</keyword>
<evidence type="ECO:0008006" key="6">
    <source>
        <dbReference type="Google" id="ProtNLM"/>
    </source>
</evidence>
<keyword evidence="1" id="KW-0812">Transmembrane</keyword>
<dbReference type="EMBL" id="FOOI01000016">
    <property type="protein sequence ID" value="SFH36102.1"/>
    <property type="molecule type" value="Genomic_DNA"/>
</dbReference>